<evidence type="ECO:0000313" key="3">
    <source>
        <dbReference type="Proteomes" id="UP000470875"/>
    </source>
</evidence>
<name>A0A6N7VV69_9ACTO</name>
<dbReference type="SUPFAM" id="SSF49777">
    <property type="entry name" value="PEBP-like"/>
    <property type="match status" value="1"/>
</dbReference>
<dbReference type="InterPro" id="IPR036610">
    <property type="entry name" value="PEBP-like_sf"/>
</dbReference>
<dbReference type="EMBL" id="VULO01000010">
    <property type="protein sequence ID" value="MSS84880.1"/>
    <property type="molecule type" value="Genomic_DNA"/>
</dbReference>
<dbReference type="CDD" id="cd00865">
    <property type="entry name" value="PEBP_bact_arch"/>
    <property type="match status" value="1"/>
</dbReference>
<organism evidence="2 3">
    <name type="scientific">Scrofimicrobium canadense</name>
    <dbReference type="NCBI Taxonomy" id="2652290"/>
    <lineage>
        <taxon>Bacteria</taxon>
        <taxon>Bacillati</taxon>
        <taxon>Actinomycetota</taxon>
        <taxon>Actinomycetes</taxon>
        <taxon>Actinomycetales</taxon>
        <taxon>Actinomycetaceae</taxon>
        <taxon>Scrofimicrobium</taxon>
    </lineage>
</organism>
<reference evidence="2 3" key="1">
    <citation type="submission" date="2019-08" db="EMBL/GenBank/DDBJ databases">
        <title>In-depth cultivation of the pig gut microbiome towards novel bacterial diversity and tailored functional studies.</title>
        <authorList>
            <person name="Wylensek D."/>
            <person name="Hitch T.C.A."/>
            <person name="Clavel T."/>
        </authorList>
    </citation>
    <scope>NUCLEOTIDE SEQUENCE [LARGE SCALE GENOMIC DNA]</scope>
    <source>
        <strain evidence="2 3">WB03_NA08</strain>
    </source>
</reference>
<dbReference type="Pfam" id="PF01161">
    <property type="entry name" value="PBP"/>
    <property type="match status" value="1"/>
</dbReference>
<dbReference type="InterPro" id="IPR008914">
    <property type="entry name" value="PEBP"/>
</dbReference>
<keyword evidence="3" id="KW-1185">Reference proteome</keyword>
<dbReference type="PANTHER" id="PTHR30289">
    <property type="entry name" value="UNCHARACTERIZED PROTEIN YBCL-RELATED"/>
    <property type="match status" value="1"/>
</dbReference>
<comment type="caution">
    <text evidence="2">The sequence shown here is derived from an EMBL/GenBank/DDBJ whole genome shotgun (WGS) entry which is preliminary data.</text>
</comment>
<gene>
    <name evidence="2" type="ORF">FYJ24_08905</name>
</gene>
<comment type="similarity">
    <text evidence="1">Belongs to the UPF0098 family.</text>
</comment>
<dbReference type="Proteomes" id="UP000470875">
    <property type="component" value="Unassembled WGS sequence"/>
</dbReference>
<evidence type="ECO:0000256" key="1">
    <source>
        <dbReference type="ARBA" id="ARBA00007120"/>
    </source>
</evidence>
<dbReference type="InterPro" id="IPR005247">
    <property type="entry name" value="YbhB_YbcL/LppC-like"/>
</dbReference>
<dbReference type="RefSeq" id="WP_154545628.1">
    <property type="nucleotide sequence ID" value="NZ_VULO01000010.1"/>
</dbReference>
<dbReference type="AlphaFoldDB" id="A0A6N7VV69"/>
<accession>A0A6N7VV69</accession>
<dbReference type="Gene3D" id="3.90.280.10">
    <property type="entry name" value="PEBP-like"/>
    <property type="match status" value="1"/>
</dbReference>
<dbReference type="NCBIfam" id="TIGR00481">
    <property type="entry name" value="YbhB/YbcL family Raf kinase inhibitor-like protein"/>
    <property type="match status" value="1"/>
</dbReference>
<proteinExistence type="inferred from homology"/>
<evidence type="ECO:0000313" key="2">
    <source>
        <dbReference type="EMBL" id="MSS84880.1"/>
    </source>
</evidence>
<sequence>MDLHKRPVAPVPYNQLPPVPSFRVESQSFVDGGVLAPRLGGDSGNTSPHLAWSGLPADTKSLMINCFDPDAPTPAGYWHWSVVDLPAATTSLDCGAGASDSTLPAGFHVRNDNGSFHYDGPYPPQGDRPHRYYFAVHALDTPTLNLSVDASPTEVAFNALFHTLARGVIMGTYQR</sequence>
<protein>
    <submittedName>
        <fullName evidence="2">YbhB/YbcL family Raf kinase inhibitor-like protein</fullName>
    </submittedName>
</protein>
<dbReference type="PANTHER" id="PTHR30289:SF1">
    <property type="entry name" value="PEBP (PHOSPHATIDYLETHANOLAMINE-BINDING PROTEIN) FAMILY PROTEIN"/>
    <property type="match status" value="1"/>
</dbReference>